<comment type="caution">
    <text evidence="17">The sequence shown here is derived from an EMBL/GenBank/DDBJ whole genome shotgun (WGS) entry which is preliminary data.</text>
</comment>
<keyword evidence="5" id="KW-0677">Repeat</keyword>
<evidence type="ECO:0000313" key="18">
    <source>
        <dbReference type="Proteomes" id="UP001217918"/>
    </source>
</evidence>
<comment type="similarity">
    <text evidence="2 16">Belongs to the glycosyl hydrolase 28 family.</text>
</comment>
<comment type="catalytic activity">
    <reaction evidence="14">
        <text>[(1-&gt;4)-alpha-D-galacturonosyl](n) + H2O = alpha-D-galacturonate + [(1-&gt;4)-alpha-D-galacturonosyl](n-1)</text>
        <dbReference type="Rhea" id="RHEA:14117"/>
        <dbReference type="Rhea" id="RHEA-COMP:14570"/>
        <dbReference type="Rhea" id="RHEA-COMP:14572"/>
        <dbReference type="ChEBI" id="CHEBI:15377"/>
        <dbReference type="ChEBI" id="CHEBI:58658"/>
        <dbReference type="ChEBI" id="CHEBI:140523"/>
        <dbReference type="EC" id="3.2.1.67"/>
    </reaction>
</comment>
<comment type="subcellular location">
    <subcellularLocation>
        <location evidence="1">Secreted</location>
    </subcellularLocation>
</comment>
<keyword evidence="8" id="KW-0325">Glycoprotein</keyword>
<dbReference type="InterPro" id="IPR006626">
    <property type="entry name" value="PbH1"/>
</dbReference>
<keyword evidence="6 16" id="KW-0378">Hydrolase</keyword>
<dbReference type="Proteomes" id="UP001217918">
    <property type="component" value="Unassembled WGS sequence"/>
</dbReference>
<evidence type="ECO:0000256" key="1">
    <source>
        <dbReference type="ARBA" id="ARBA00004613"/>
    </source>
</evidence>
<evidence type="ECO:0000256" key="9">
    <source>
        <dbReference type="ARBA" id="ARBA00023295"/>
    </source>
</evidence>
<evidence type="ECO:0000256" key="3">
    <source>
        <dbReference type="ARBA" id="ARBA00022525"/>
    </source>
</evidence>
<name>A0AAD9IC23_9PEZI</name>
<organism evidence="17 18">
    <name type="scientific">Phyllachora maydis</name>
    <dbReference type="NCBI Taxonomy" id="1825666"/>
    <lineage>
        <taxon>Eukaryota</taxon>
        <taxon>Fungi</taxon>
        <taxon>Dikarya</taxon>
        <taxon>Ascomycota</taxon>
        <taxon>Pezizomycotina</taxon>
        <taxon>Sordariomycetes</taxon>
        <taxon>Sordariomycetidae</taxon>
        <taxon>Phyllachorales</taxon>
        <taxon>Phyllachoraceae</taxon>
        <taxon>Phyllachora</taxon>
    </lineage>
</organism>
<dbReference type="AlphaFoldDB" id="A0AAD9IC23"/>
<evidence type="ECO:0000256" key="7">
    <source>
        <dbReference type="ARBA" id="ARBA00023157"/>
    </source>
</evidence>
<dbReference type="GO" id="GO:0004650">
    <property type="term" value="F:polygalacturonase activity"/>
    <property type="evidence" value="ECO:0007669"/>
    <property type="project" value="InterPro"/>
</dbReference>
<evidence type="ECO:0000256" key="12">
    <source>
        <dbReference type="ARBA" id="ARBA00041604"/>
    </source>
</evidence>
<proteinExistence type="inferred from homology"/>
<dbReference type="InterPro" id="IPR011050">
    <property type="entry name" value="Pectin_lyase_fold/virulence"/>
</dbReference>
<evidence type="ECO:0000256" key="8">
    <source>
        <dbReference type="ARBA" id="ARBA00023180"/>
    </source>
</evidence>
<keyword evidence="10" id="KW-0961">Cell wall biogenesis/degradation</keyword>
<accession>A0AAD9IC23</accession>
<dbReference type="InterPro" id="IPR000743">
    <property type="entry name" value="Glyco_hydro_28"/>
</dbReference>
<dbReference type="EMBL" id="JAQQPM010000007">
    <property type="protein sequence ID" value="KAK2074137.1"/>
    <property type="molecule type" value="Genomic_DNA"/>
</dbReference>
<dbReference type="Pfam" id="PF00295">
    <property type="entry name" value="Glyco_hydro_28"/>
    <property type="match status" value="1"/>
</dbReference>
<sequence>MKLSSTILACAAPVTGAALSDKVRGPSRHALSPRPRLVPSPYSPAVPFPVPGPRSRPARACFVETHGDAVTDDSPYILHALHTCNDGGRVVFTRATTYVIGTAMDWTFLRHVDIDIQGEILFTNDTAYWQARSFRFAFQNVTSFFKLGGHHVWIYGGGTLNGNGQIWYDAYADDVSTLRPVLIGIDGLRNSVLSDLKLRDSPQYYHFVANASNVVFNNIDIAGASRSQNPAKNTDGWNTYRSTDLTIQNSVIDNGDDCVSLKPNSTSILVQSLRCTGSHGISVGSLGQYPGEYDVVEAVLASNISLANATDGARIKAWPAAPAALSADLQGGGGSGHVRNVTFEHFHVDNVDYAIEITQCYGQKNLTLCQMDPSLVAIEDVAFNGFRGTTSQKYQPLVAALACGSWDACGYIRASAIDVVSPKGTRDAFCLNMAMADLEGVTCTNNFLGFN</sequence>
<dbReference type="PANTHER" id="PTHR31736:SF14">
    <property type="entry name" value="EXOPOLYGALACTURONASE X-1-RELATED"/>
    <property type="match status" value="1"/>
</dbReference>
<dbReference type="PANTHER" id="PTHR31736">
    <property type="match status" value="1"/>
</dbReference>
<evidence type="ECO:0000313" key="17">
    <source>
        <dbReference type="EMBL" id="KAK2074137.1"/>
    </source>
</evidence>
<evidence type="ECO:0000256" key="10">
    <source>
        <dbReference type="ARBA" id="ARBA00023316"/>
    </source>
</evidence>
<dbReference type="GO" id="GO:0045490">
    <property type="term" value="P:pectin catabolic process"/>
    <property type="evidence" value="ECO:0007669"/>
    <property type="project" value="UniProtKB-ARBA"/>
</dbReference>
<evidence type="ECO:0000256" key="4">
    <source>
        <dbReference type="ARBA" id="ARBA00022729"/>
    </source>
</evidence>
<evidence type="ECO:0000256" key="14">
    <source>
        <dbReference type="ARBA" id="ARBA00048766"/>
    </source>
</evidence>
<evidence type="ECO:0000256" key="13">
    <source>
        <dbReference type="ARBA" id="ARBA00043142"/>
    </source>
</evidence>
<dbReference type="InterPro" id="IPR012334">
    <property type="entry name" value="Pectin_lyas_fold"/>
</dbReference>
<feature type="active site" evidence="15">
    <location>
        <position position="279"/>
    </location>
</feature>
<dbReference type="PROSITE" id="PS00502">
    <property type="entry name" value="POLYGALACTURONASE"/>
    <property type="match status" value="1"/>
</dbReference>
<evidence type="ECO:0000256" key="5">
    <source>
        <dbReference type="ARBA" id="ARBA00022737"/>
    </source>
</evidence>
<evidence type="ECO:0000256" key="11">
    <source>
        <dbReference type="ARBA" id="ARBA00038933"/>
    </source>
</evidence>
<dbReference type="EC" id="3.2.1.67" evidence="11"/>
<evidence type="ECO:0000256" key="15">
    <source>
        <dbReference type="PROSITE-ProRule" id="PRU10052"/>
    </source>
</evidence>
<dbReference type="SUPFAM" id="SSF51126">
    <property type="entry name" value="Pectin lyase-like"/>
    <property type="match status" value="1"/>
</dbReference>
<dbReference type="Gene3D" id="2.160.20.10">
    <property type="entry name" value="Single-stranded right-handed beta-helix, Pectin lyase-like"/>
    <property type="match status" value="1"/>
</dbReference>
<keyword evidence="7" id="KW-1015">Disulfide bond</keyword>
<keyword evidence="4" id="KW-0732">Signal</keyword>
<evidence type="ECO:0000256" key="16">
    <source>
        <dbReference type="RuleBase" id="RU361169"/>
    </source>
</evidence>
<keyword evidence="9 16" id="KW-0326">Glycosidase</keyword>
<gene>
    <name evidence="17" type="ORF">P8C59_008367</name>
</gene>
<evidence type="ECO:0000256" key="6">
    <source>
        <dbReference type="ARBA" id="ARBA00022801"/>
    </source>
</evidence>
<keyword evidence="18" id="KW-1185">Reference proteome</keyword>
<protein>
    <recommendedName>
        <fullName evidence="11">galacturonan 1,4-alpha-galacturonidase</fullName>
        <ecNumber evidence="11">3.2.1.67</ecNumber>
    </recommendedName>
    <alternativeName>
        <fullName evidence="13">Galacturan 1,4-alpha-galacturonidase</fullName>
    </alternativeName>
    <alternativeName>
        <fullName evidence="12">Poly(1,4-alpha-D-galacturonide)galacturonohydrolase</fullName>
    </alternativeName>
</protein>
<dbReference type="GO" id="GO:0047911">
    <property type="term" value="F:galacturan 1,4-alpha-galacturonidase activity"/>
    <property type="evidence" value="ECO:0007669"/>
    <property type="project" value="UniProtKB-EC"/>
</dbReference>
<dbReference type="GO" id="GO:0071555">
    <property type="term" value="P:cell wall organization"/>
    <property type="evidence" value="ECO:0007669"/>
    <property type="project" value="UniProtKB-KW"/>
</dbReference>
<evidence type="ECO:0000256" key="2">
    <source>
        <dbReference type="ARBA" id="ARBA00008834"/>
    </source>
</evidence>
<dbReference type="GO" id="GO:0005576">
    <property type="term" value="C:extracellular region"/>
    <property type="evidence" value="ECO:0007669"/>
    <property type="project" value="UniProtKB-SubCell"/>
</dbReference>
<reference evidence="17" key="1">
    <citation type="journal article" date="2023" name="Mol. Plant Microbe Interact.">
        <title>Elucidating the Obligate Nature and Biological Capacity of an Invasive Fungal Corn Pathogen.</title>
        <authorList>
            <person name="MacCready J.S."/>
            <person name="Roggenkamp E.M."/>
            <person name="Gdanetz K."/>
            <person name="Chilvers M.I."/>
        </authorList>
    </citation>
    <scope>NUCLEOTIDE SEQUENCE</scope>
    <source>
        <strain evidence="17">PM02</strain>
    </source>
</reference>
<keyword evidence="3" id="KW-0964">Secreted</keyword>
<dbReference type="SMART" id="SM00710">
    <property type="entry name" value="PbH1"/>
    <property type="match status" value="3"/>
</dbReference>